<dbReference type="SMART" id="SM00267">
    <property type="entry name" value="GGDEF"/>
    <property type="match status" value="1"/>
</dbReference>
<feature type="domain" description="GGDEF" evidence="2">
    <location>
        <begin position="608"/>
        <end position="750"/>
    </location>
</feature>
<dbReference type="CDD" id="cd01949">
    <property type="entry name" value="GGDEF"/>
    <property type="match status" value="1"/>
</dbReference>
<dbReference type="GO" id="GO:0043709">
    <property type="term" value="P:cell adhesion involved in single-species biofilm formation"/>
    <property type="evidence" value="ECO:0007669"/>
    <property type="project" value="TreeGrafter"/>
</dbReference>
<feature type="transmembrane region" description="Helical" evidence="1">
    <location>
        <begin position="279"/>
        <end position="298"/>
    </location>
</feature>
<keyword evidence="1" id="KW-0472">Membrane</keyword>
<dbReference type="SUPFAM" id="SSF55073">
    <property type="entry name" value="Nucleotide cyclase"/>
    <property type="match status" value="1"/>
</dbReference>
<evidence type="ECO:0000256" key="1">
    <source>
        <dbReference type="SAM" id="Phobius"/>
    </source>
</evidence>
<feature type="transmembrane region" description="Helical" evidence="1">
    <location>
        <begin position="160"/>
        <end position="179"/>
    </location>
</feature>
<feature type="transmembrane region" description="Helical" evidence="1">
    <location>
        <begin position="67"/>
        <end position="86"/>
    </location>
</feature>
<dbReference type="Proteomes" id="UP000179284">
    <property type="component" value="Chromosome I"/>
</dbReference>
<feature type="transmembrane region" description="Helical" evidence="1">
    <location>
        <begin position="427"/>
        <end position="446"/>
    </location>
</feature>
<keyword evidence="1" id="KW-0812">Transmembrane</keyword>
<dbReference type="Pfam" id="PF05857">
    <property type="entry name" value="TraX"/>
    <property type="match status" value="1"/>
</dbReference>
<dbReference type="InterPro" id="IPR029787">
    <property type="entry name" value="Nucleotide_cyclase"/>
</dbReference>
<proteinExistence type="predicted"/>
<dbReference type="EMBL" id="CP017831">
    <property type="protein sequence ID" value="AOZ95066.1"/>
    <property type="molecule type" value="Genomic_DNA"/>
</dbReference>
<feature type="transmembrane region" description="Helical" evidence="1">
    <location>
        <begin position="341"/>
        <end position="359"/>
    </location>
</feature>
<feature type="transmembrane region" description="Helical" evidence="1">
    <location>
        <begin position="122"/>
        <end position="148"/>
    </location>
</feature>
<dbReference type="InterPro" id="IPR000160">
    <property type="entry name" value="GGDEF_dom"/>
</dbReference>
<dbReference type="PANTHER" id="PTHR45138:SF9">
    <property type="entry name" value="DIGUANYLATE CYCLASE DGCM-RELATED"/>
    <property type="match status" value="1"/>
</dbReference>
<feature type="transmembrane region" description="Helical" evidence="1">
    <location>
        <begin position="35"/>
        <end position="55"/>
    </location>
</feature>
<organism evidence="4 5">
    <name type="scientific">Butyrivibrio hungatei</name>
    <dbReference type="NCBI Taxonomy" id="185008"/>
    <lineage>
        <taxon>Bacteria</taxon>
        <taxon>Bacillati</taxon>
        <taxon>Bacillota</taxon>
        <taxon>Clostridia</taxon>
        <taxon>Lachnospirales</taxon>
        <taxon>Lachnospiraceae</taxon>
        <taxon>Butyrivibrio</taxon>
    </lineage>
</organism>
<feature type="transmembrane region" description="Helical" evidence="1">
    <location>
        <begin position="390"/>
        <end position="411"/>
    </location>
</feature>
<name>A0A1D9NXG6_9FIRM</name>
<dbReference type="PANTHER" id="PTHR45138">
    <property type="entry name" value="REGULATORY COMPONENTS OF SENSORY TRANSDUCTION SYSTEM"/>
    <property type="match status" value="1"/>
</dbReference>
<dbReference type="InterPro" id="IPR008875">
    <property type="entry name" value="TraX"/>
</dbReference>
<protein>
    <submittedName>
        <fullName evidence="4">TraX/GGDEF domain-containing protein</fullName>
    </submittedName>
</protein>
<gene>
    <name evidence="4" type="ORF">bhn_I0030</name>
</gene>
<keyword evidence="5" id="KW-1185">Reference proteome</keyword>
<dbReference type="KEGG" id="bhu:bhn_I0030"/>
<evidence type="ECO:0000259" key="2">
    <source>
        <dbReference type="PROSITE" id="PS50887"/>
    </source>
</evidence>
<evidence type="ECO:0000259" key="3">
    <source>
        <dbReference type="PROSITE" id="PS50972"/>
    </source>
</evidence>
<dbReference type="OrthoDB" id="9781069at2"/>
<dbReference type="InterPro" id="IPR000489">
    <property type="entry name" value="Pterin-binding_dom"/>
</dbReference>
<feature type="transmembrane region" description="Helical" evidence="1">
    <location>
        <begin position="12"/>
        <end position="29"/>
    </location>
</feature>
<evidence type="ECO:0000313" key="5">
    <source>
        <dbReference type="Proteomes" id="UP000179284"/>
    </source>
</evidence>
<sequence>MNTKGLSRRELKILAIIAMVVDHTAWGFVDFMSPLGQIMHIFGRLTIPIMCFFVAEGYRHTSDLKSYINRMASFAVFSIFPFYIFFHEEYDYRQNIIFDLLLALLALTIADNKILPKGTKAVLIGVLFVISWNIGGWVIMPIIYVLIFYFGKDFKTKAKWFVFATVVMEISLIAMILLNQKYHFSKYDWNVAERLYLLGFVFGLIPLYFYNGQLGEKKNLFNKYFFYCFYPGHFLILSAIKYLVGNMVDQDIYIMAHIIALVIALIMLGYVLTINPSRAQNAVTCFMIFAIMYIFGFLQEITTREVAGVYTGTKLQFFAECMLFISLTYCMQELCHTRISGFIYSLEIVVSFFVMYSLFTYEDNGLMYKAITINYEAGSFPRMQVVGYGIAFRVFVIYSVAVCLMSVIIGVKSAKHANSLHKKRLRFLLYAMIVMWLPYLIKVLNLTNGYEIPALGIPFAAIFVSISLGKYSYLDSISLDFGNALNKGKEGVIVVDSSHRILYHNKWVNTILGEFYKYDDAYAVPMLKDIFLEKKKSIEIGGHTYETRIEPLIEQSHVTGQILWILDLTEHYNYLNMVEESASKDSLTGIYNRGWFEENVDRILSEKKQGAFIMLDLDNFKNVNDKYGHKTGDAALVALASVMKAAEKSTMRYRIYSGRIGGDEFCMFIEGNTDRKWLQDFAKKQISSYDEELVKMSYKGITSISLGIVQVTGDSYKDKELNYEKLYTSADKALYLAKEHGKKTYEFLDI</sequence>
<reference evidence="5" key="1">
    <citation type="submission" date="2016-10" db="EMBL/GenBank/DDBJ databases">
        <title>The complete genome sequence of the rumen bacterium Butyrivibrio hungatei MB2003.</title>
        <authorList>
            <person name="Palevich N."/>
            <person name="Kelly W.J."/>
            <person name="Leahy S.C."/>
            <person name="Altermann E."/>
            <person name="Rakonjac J."/>
            <person name="Attwood G.T."/>
        </authorList>
    </citation>
    <scope>NUCLEOTIDE SEQUENCE [LARGE SCALE GENOMIC DNA]</scope>
    <source>
        <strain evidence="5">MB2003</strain>
    </source>
</reference>
<feature type="transmembrane region" description="Helical" evidence="1">
    <location>
        <begin position="452"/>
        <end position="469"/>
    </location>
</feature>
<dbReference type="PROSITE" id="PS50972">
    <property type="entry name" value="PTERIN_BINDING"/>
    <property type="match status" value="1"/>
</dbReference>
<dbReference type="PROSITE" id="PS50887">
    <property type="entry name" value="GGDEF"/>
    <property type="match status" value="1"/>
</dbReference>
<dbReference type="NCBIfam" id="TIGR00254">
    <property type="entry name" value="GGDEF"/>
    <property type="match status" value="1"/>
</dbReference>
<dbReference type="InterPro" id="IPR043128">
    <property type="entry name" value="Rev_trsase/Diguanyl_cyclase"/>
</dbReference>
<keyword evidence="1" id="KW-1133">Transmembrane helix</keyword>
<dbReference type="Gene3D" id="3.30.70.270">
    <property type="match status" value="1"/>
</dbReference>
<feature type="transmembrane region" description="Helical" evidence="1">
    <location>
        <begin position="252"/>
        <end position="273"/>
    </location>
</feature>
<dbReference type="InterPro" id="IPR050469">
    <property type="entry name" value="Diguanylate_Cyclase"/>
</dbReference>
<evidence type="ECO:0000313" key="4">
    <source>
        <dbReference type="EMBL" id="AOZ95066.1"/>
    </source>
</evidence>
<dbReference type="AlphaFoldDB" id="A0A1D9NXG6"/>
<dbReference type="Pfam" id="PF16927">
    <property type="entry name" value="HisKA_7TM"/>
    <property type="match status" value="1"/>
</dbReference>
<dbReference type="InterPro" id="IPR031621">
    <property type="entry name" value="HisKA_7TM"/>
</dbReference>
<dbReference type="GO" id="GO:0042558">
    <property type="term" value="P:pteridine-containing compound metabolic process"/>
    <property type="evidence" value="ECO:0007669"/>
    <property type="project" value="InterPro"/>
</dbReference>
<feature type="transmembrane region" description="Helical" evidence="1">
    <location>
        <begin position="224"/>
        <end position="245"/>
    </location>
</feature>
<accession>A0A1D9NXG6</accession>
<feature type="transmembrane region" description="Helical" evidence="1">
    <location>
        <begin position="191"/>
        <end position="209"/>
    </location>
</feature>
<feature type="domain" description="Pterin-binding" evidence="3">
    <location>
        <begin position="703"/>
        <end position="750"/>
    </location>
</feature>
<dbReference type="GO" id="GO:1902201">
    <property type="term" value="P:negative regulation of bacterial-type flagellum-dependent cell motility"/>
    <property type="evidence" value="ECO:0007669"/>
    <property type="project" value="TreeGrafter"/>
</dbReference>
<dbReference type="RefSeq" id="WP_071174890.1">
    <property type="nucleotide sequence ID" value="NZ_CP017831.1"/>
</dbReference>
<dbReference type="GO" id="GO:0005886">
    <property type="term" value="C:plasma membrane"/>
    <property type="evidence" value="ECO:0007669"/>
    <property type="project" value="TreeGrafter"/>
</dbReference>
<dbReference type="GO" id="GO:0052621">
    <property type="term" value="F:diguanylate cyclase activity"/>
    <property type="evidence" value="ECO:0007669"/>
    <property type="project" value="TreeGrafter"/>
</dbReference>
<dbReference type="Pfam" id="PF00990">
    <property type="entry name" value="GGDEF"/>
    <property type="match status" value="1"/>
</dbReference>
<feature type="transmembrane region" description="Helical" evidence="1">
    <location>
        <begin position="92"/>
        <end position="110"/>
    </location>
</feature>